<accession>A0A844KGE8</accession>
<dbReference type="Proteomes" id="UP000448177">
    <property type="component" value="Unassembled WGS sequence"/>
</dbReference>
<comment type="caution">
    <text evidence="2">The sequence shown here is derived from an EMBL/GenBank/DDBJ whole genome shotgun (WGS) entry which is preliminary data.</text>
</comment>
<dbReference type="RefSeq" id="WP_155204869.1">
    <property type="nucleotide sequence ID" value="NZ_WNAF01000009.1"/>
</dbReference>
<protein>
    <submittedName>
        <fullName evidence="2">Uncharacterized protein</fullName>
    </submittedName>
</protein>
<name>A0A844KGE8_9FIRM</name>
<gene>
    <name evidence="2" type="ORF">GMD21_12805</name>
</gene>
<evidence type="ECO:0000313" key="3">
    <source>
        <dbReference type="Proteomes" id="UP000448177"/>
    </source>
</evidence>
<reference evidence="2 3" key="1">
    <citation type="journal article" date="2019" name="Nat. Med.">
        <title>A library of human gut bacterial isolates paired with longitudinal multiomics data enables mechanistic microbiome research.</title>
        <authorList>
            <person name="Poyet M."/>
            <person name="Groussin M."/>
            <person name="Gibbons S.M."/>
            <person name="Avila-Pacheco J."/>
            <person name="Jiang X."/>
            <person name="Kearney S.M."/>
            <person name="Perrotta A.R."/>
            <person name="Berdy B."/>
            <person name="Zhao S."/>
            <person name="Lieberman T.D."/>
            <person name="Swanson P.K."/>
            <person name="Smith M."/>
            <person name="Roesemann S."/>
            <person name="Alexander J.E."/>
            <person name="Rich S.A."/>
            <person name="Livny J."/>
            <person name="Vlamakis H."/>
            <person name="Clish C."/>
            <person name="Bullock K."/>
            <person name="Deik A."/>
            <person name="Scott J."/>
            <person name="Pierce K.A."/>
            <person name="Xavier R.J."/>
            <person name="Alm E.J."/>
        </authorList>
    </citation>
    <scope>NUCLEOTIDE SEQUENCE [LARGE SCALE GENOMIC DNA]</scope>
    <source>
        <strain evidence="2 3">BIOML-A1</strain>
    </source>
</reference>
<proteinExistence type="predicted"/>
<keyword evidence="3" id="KW-1185">Reference proteome</keyword>
<evidence type="ECO:0000256" key="1">
    <source>
        <dbReference type="SAM" id="MobiDB-lite"/>
    </source>
</evidence>
<feature type="region of interest" description="Disordered" evidence="1">
    <location>
        <begin position="33"/>
        <end position="56"/>
    </location>
</feature>
<organism evidence="2 3">
    <name type="scientific">Mediterraneibacter faecis</name>
    <dbReference type="NCBI Taxonomy" id="592978"/>
    <lineage>
        <taxon>Bacteria</taxon>
        <taxon>Bacillati</taxon>
        <taxon>Bacillota</taxon>
        <taxon>Clostridia</taxon>
        <taxon>Lachnospirales</taxon>
        <taxon>Lachnospiraceae</taxon>
        <taxon>Mediterraneibacter</taxon>
    </lineage>
</organism>
<sequence length="56" mass="6758">MVASVNSFLQEQVYYYEYKNLIFRGSEELGYENYGNGGRDPLEDENRNPRYKHFKE</sequence>
<dbReference type="EMBL" id="WNAF01000009">
    <property type="protein sequence ID" value="MTR77534.1"/>
    <property type="molecule type" value="Genomic_DNA"/>
</dbReference>
<evidence type="ECO:0000313" key="2">
    <source>
        <dbReference type="EMBL" id="MTR77534.1"/>
    </source>
</evidence>
<dbReference type="AlphaFoldDB" id="A0A844KGE8"/>